<reference evidence="2 3" key="1">
    <citation type="journal article" date="2020" name="Genome Biol. Evol.">
        <title>Comparative genomics of strictly vertically transmitted, feminizing microsporidia endosymbionts of amphipod crustaceans.</title>
        <authorList>
            <person name="Cormier A."/>
            <person name="Chebbi M.A."/>
            <person name="Giraud I."/>
            <person name="Wattier R."/>
            <person name="Teixeira M."/>
            <person name="Gilbert C."/>
            <person name="Rigaud T."/>
            <person name="Cordaux R."/>
        </authorList>
    </citation>
    <scope>NUCLEOTIDE SEQUENCE [LARGE SCALE GENOMIC DNA]</scope>
    <source>
        <strain evidence="2 3">Ou3-Ou53</strain>
    </source>
</reference>
<evidence type="ECO:0000313" key="2">
    <source>
        <dbReference type="EMBL" id="KAF9764674.1"/>
    </source>
</evidence>
<protein>
    <submittedName>
        <fullName evidence="2">F-box/LRR-repeat protein 4</fullName>
    </submittedName>
</protein>
<dbReference type="OrthoDB" id="10257471at2759"/>
<gene>
    <name evidence="2" type="primary">FBL4</name>
    <name evidence="2" type="ORF">NGRA_0368</name>
</gene>
<dbReference type="InterPro" id="IPR032675">
    <property type="entry name" value="LRR_dom_sf"/>
</dbReference>
<comment type="caution">
    <text evidence="2">The sequence shown here is derived from an EMBL/GenBank/DDBJ whole genome shotgun (WGS) entry which is preliminary data.</text>
</comment>
<feature type="compositionally biased region" description="Basic and acidic residues" evidence="1">
    <location>
        <begin position="33"/>
        <end position="42"/>
    </location>
</feature>
<keyword evidence="3" id="KW-1185">Reference proteome</keyword>
<dbReference type="SMART" id="SM00367">
    <property type="entry name" value="LRR_CC"/>
    <property type="match status" value="3"/>
</dbReference>
<accession>A0A9P6H0G3</accession>
<dbReference type="Pfam" id="PF13516">
    <property type="entry name" value="LRR_6"/>
    <property type="match status" value="1"/>
</dbReference>
<evidence type="ECO:0000256" key="1">
    <source>
        <dbReference type="SAM" id="MobiDB-lite"/>
    </source>
</evidence>
<proteinExistence type="predicted"/>
<dbReference type="InterPro" id="IPR001611">
    <property type="entry name" value="Leu-rich_rpt"/>
</dbReference>
<dbReference type="Gene3D" id="3.80.10.10">
    <property type="entry name" value="Ribonuclease Inhibitor"/>
    <property type="match status" value="2"/>
</dbReference>
<dbReference type="GO" id="GO:0019005">
    <property type="term" value="C:SCF ubiquitin ligase complex"/>
    <property type="evidence" value="ECO:0007669"/>
    <property type="project" value="TreeGrafter"/>
</dbReference>
<dbReference type="EMBL" id="SBJO01000012">
    <property type="protein sequence ID" value="KAF9764674.1"/>
    <property type="molecule type" value="Genomic_DNA"/>
</dbReference>
<name>A0A9P6H0G3_9MICR</name>
<dbReference type="AlphaFoldDB" id="A0A9P6H0G3"/>
<dbReference type="SUPFAM" id="SSF52047">
    <property type="entry name" value="RNI-like"/>
    <property type="match status" value="1"/>
</dbReference>
<dbReference type="InterPro" id="IPR006553">
    <property type="entry name" value="Leu-rich_rpt_Cys-con_subtyp"/>
</dbReference>
<sequence>MAVIKGPRSALTDFIEENNLKINPEFIKKRKAEKKEDVEPKTEQPVSVKKKRTKKIKHKMPVELINLETINRSNEDLEVEELLIDLDNIKSLSDEQLKNLSSYLSRNRIYNEEYVHKIIQLCSDRLVIYDCSEIKDEIYHKIDKNLKTLELYQCGQLTSKTLNLILSKQQSLEVLRVTGGYLLTDILLPPTLKVLDLTHCSRLDDDIIDEINRKCKLLEELRLSFCYKITGSINLEVPVKRLYLCETNISEEFVFNIPKISQISALSVKRCQRINNLPLKFKKLEYLDVEGITELNSLCLTKTMKILNCKQCFKLTESLPGLLKKTVNMEELNISYLPVDQAILSGLKKLKILDISWCPQVDDNFVVALLDKLALKKIFVFGCFKLSPNISESSWKDSDSTKILGNPGETKYLILND</sequence>
<dbReference type="PANTHER" id="PTHR13318">
    <property type="entry name" value="PARTNER OF PAIRED, ISOFORM B-RELATED"/>
    <property type="match status" value="1"/>
</dbReference>
<dbReference type="Proteomes" id="UP000740883">
    <property type="component" value="Unassembled WGS sequence"/>
</dbReference>
<feature type="region of interest" description="Disordered" evidence="1">
    <location>
        <begin position="31"/>
        <end position="52"/>
    </location>
</feature>
<evidence type="ECO:0000313" key="3">
    <source>
        <dbReference type="Proteomes" id="UP000740883"/>
    </source>
</evidence>
<dbReference type="GO" id="GO:0031146">
    <property type="term" value="P:SCF-dependent proteasomal ubiquitin-dependent protein catabolic process"/>
    <property type="evidence" value="ECO:0007669"/>
    <property type="project" value="TreeGrafter"/>
</dbReference>
<organism evidence="2 3">
    <name type="scientific">Nosema granulosis</name>
    <dbReference type="NCBI Taxonomy" id="83296"/>
    <lineage>
        <taxon>Eukaryota</taxon>
        <taxon>Fungi</taxon>
        <taxon>Fungi incertae sedis</taxon>
        <taxon>Microsporidia</taxon>
        <taxon>Nosematidae</taxon>
        <taxon>Nosema</taxon>
    </lineage>
</organism>